<dbReference type="AlphaFoldDB" id="A0A1Y5XRV1"/>
<protein>
    <submittedName>
        <fullName evidence="1">Uncharacterized protein</fullName>
    </submittedName>
</protein>
<gene>
    <name evidence="1" type="ORF">SAMN05661093_04308</name>
</gene>
<evidence type="ECO:0000313" key="2">
    <source>
        <dbReference type="Proteomes" id="UP000192674"/>
    </source>
</evidence>
<reference evidence="1 2" key="1">
    <citation type="submission" date="2017-04" db="EMBL/GenBank/DDBJ databases">
        <authorList>
            <person name="Afonso C.L."/>
            <person name="Miller P.J."/>
            <person name="Scott M.A."/>
            <person name="Spackman E."/>
            <person name="Goraichik I."/>
            <person name="Dimitrov K.M."/>
            <person name="Suarez D.L."/>
            <person name="Swayne D.E."/>
        </authorList>
    </citation>
    <scope>NUCLEOTIDE SEQUENCE [LARGE SCALE GENOMIC DNA]</scope>
    <source>
        <strain evidence="1 2">DSM 43828</strain>
    </source>
</reference>
<dbReference type="OrthoDB" id="3830277at2"/>
<organism evidence="1 2">
    <name type="scientific">Kibdelosporangium aridum</name>
    <dbReference type="NCBI Taxonomy" id="2030"/>
    <lineage>
        <taxon>Bacteria</taxon>
        <taxon>Bacillati</taxon>
        <taxon>Actinomycetota</taxon>
        <taxon>Actinomycetes</taxon>
        <taxon>Pseudonocardiales</taxon>
        <taxon>Pseudonocardiaceae</taxon>
        <taxon>Kibdelosporangium</taxon>
    </lineage>
</organism>
<accession>A0A1Y5XRV1</accession>
<dbReference type="Proteomes" id="UP000192674">
    <property type="component" value="Unassembled WGS sequence"/>
</dbReference>
<name>A0A1Y5XRV1_KIBAR</name>
<sequence length="108" mass="12119">MSRSPLTTFDILPENFLVTRLTKRIHQDFAQAGTVLQLLDDLADRHPGDAMFRTERLQAALIMLANGDLAELHKAIELAETDWRDLLVAAELAEASWPQRLDQALGPQ</sequence>
<evidence type="ECO:0000313" key="1">
    <source>
        <dbReference type="EMBL" id="SMD08373.1"/>
    </source>
</evidence>
<proteinExistence type="predicted"/>
<keyword evidence="2" id="KW-1185">Reference proteome</keyword>
<dbReference type="EMBL" id="FWXV01000003">
    <property type="protein sequence ID" value="SMD08373.1"/>
    <property type="molecule type" value="Genomic_DNA"/>
</dbReference>